<dbReference type="EMBL" id="JBANDX010000122">
    <property type="protein sequence ID" value="MEL0611345.1"/>
    <property type="molecule type" value="Genomic_DNA"/>
</dbReference>
<evidence type="ECO:0000313" key="1">
    <source>
        <dbReference type="EMBL" id="MEL0611345.1"/>
    </source>
</evidence>
<proteinExistence type="predicted"/>
<keyword evidence="2" id="KW-1185">Reference proteome</keyword>
<gene>
    <name evidence="1" type="ORF">V8Z71_23885</name>
</gene>
<organism evidence="1 2">
    <name type="scientific">Vibrio echinoideorum</name>
    <dbReference type="NCBI Taxonomy" id="2100116"/>
    <lineage>
        <taxon>Bacteria</taxon>
        <taxon>Pseudomonadati</taxon>
        <taxon>Pseudomonadota</taxon>
        <taxon>Gammaproteobacteria</taxon>
        <taxon>Vibrionales</taxon>
        <taxon>Vibrionaceae</taxon>
        <taxon>Vibrio</taxon>
    </lineage>
</organism>
<dbReference type="Proteomes" id="UP001377160">
    <property type="component" value="Unassembled WGS sequence"/>
</dbReference>
<protein>
    <submittedName>
        <fullName evidence="1">Uncharacterized protein</fullName>
    </submittedName>
</protein>
<accession>A0ABU9FZ90</accession>
<name>A0ABU9FZ90_9VIBR</name>
<comment type="caution">
    <text evidence="1">The sequence shown here is derived from an EMBL/GenBank/DDBJ whole genome shotgun (WGS) entry which is preliminary data.</text>
</comment>
<feature type="non-terminal residue" evidence="1">
    <location>
        <position position="1"/>
    </location>
</feature>
<reference evidence="1 2" key="1">
    <citation type="submission" date="2024-02" db="EMBL/GenBank/DDBJ databases">
        <title>Bacteria isolated from the canopy kelp, Nereocystis luetkeana.</title>
        <authorList>
            <person name="Pfister C.A."/>
            <person name="Younker I.T."/>
            <person name="Light S.H."/>
        </authorList>
    </citation>
    <scope>NUCLEOTIDE SEQUENCE [LARGE SCALE GENOMIC DNA]</scope>
    <source>
        <strain evidence="1 2">TI.1.15</strain>
    </source>
</reference>
<evidence type="ECO:0000313" key="2">
    <source>
        <dbReference type="Proteomes" id="UP001377160"/>
    </source>
</evidence>
<dbReference type="RefSeq" id="WP_341636223.1">
    <property type="nucleotide sequence ID" value="NZ_JBANDX010000122.1"/>
</dbReference>
<sequence>SRFCNIGSGLNVVFTELALTLINHLIPTLLSNKFVVRAFLFNLTLVQYQNMVNFYQVGLELSDQQHRFVAVMPL</sequence>